<sequence>MFKRLKLRIEDMKTISRLIAGADEQARISGEEEPGAEHFLLSALELPDGSAKRVFDRVGINADMFRQAVTTQYEEALQSIGVDMSSVNAEPEPLETERVFHSSKPSGEAVMKKLHKLKKTDKDRPLLGAHVVAVVATMKHGVTARALRSLGVEIASLQQAVDDELVSV</sequence>
<dbReference type="Pfam" id="PF02861">
    <property type="entry name" value="Clp_N"/>
    <property type="match status" value="1"/>
</dbReference>
<organism evidence="3 4">
    <name type="scientific">Leucothrix pacifica</name>
    <dbReference type="NCBI Taxonomy" id="1247513"/>
    <lineage>
        <taxon>Bacteria</taxon>
        <taxon>Pseudomonadati</taxon>
        <taxon>Pseudomonadota</taxon>
        <taxon>Gammaproteobacteria</taxon>
        <taxon>Thiotrichales</taxon>
        <taxon>Thiotrichaceae</taxon>
        <taxon>Leucothrix</taxon>
    </lineage>
</organism>
<reference evidence="3 4" key="1">
    <citation type="submission" date="2018-05" db="EMBL/GenBank/DDBJ databases">
        <title>Leucothrix arctica sp. nov., isolated from Arctic seawater.</title>
        <authorList>
            <person name="Choi A."/>
            <person name="Baek K."/>
        </authorList>
    </citation>
    <scope>NUCLEOTIDE SEQUENCE [LARGE SCALE GENOMIC DNA]</scope>
    <source>
        <strain evidence="3 4">JCM 18388</strain>
    </source>
</reference>
<dbReference type="InterPro" id="IPR004176">
    <property type="entry name" value="Clp_R_N"/>
</dbReference>
<proteinExistence type="inferred from homology"/>
<dbReference type="RefSeq" id="WP_109836212.1">
    <property type="nucleotide sequence ID" value="NZ_QGKM01000005.1"/>
</dbReference>
<dbReference type="Gene3D" id="1.10.1780.10">
    <property type="entry name" value="Clp, N-terminal domain"/>
    <property type="match status" value="1"/>
</dbReference>
<evidence type="ECO:0000256" key="1">
    <source>
        <dbReference type="ARBA" id="ARBA00008675"/>
    </source>
</evidence>
<name>A0A317CNS1_9GAMM</name>
<evidence type="ECO:0000313" key="3">
    <source>
        <dbReference type="EMBL" id="PWR00157.1"/>
    </source>
</evidence>
<gene>
    <name evidence="3" type="ORF">DKW60_03185</name>
</gene>
<dbReference type="Proteomes" id="UP000245539">
    <property type="component" value="Unassembled WGS sequence"/>
</dbReference>
<dbReference type="SUPFAM" id="SSF81923">
    <property type="entry name" value="Double Clp-N motif"/>
    <property type="match status" value="1"/>
</dbReference>
<dbReference type="OrthoDB" id="7059167at2"/>
<dbReference type="EMBL" id="QGKM01000005">
    <property type="protein sequence ID" value="PWR00157.1"/>
    <property type="molecule type" value="Genomic_DNA"/>
</dbReference>
<comment type="caution">
    <text evidence="3">The sequence shown here is derived from an EMBL/GenBank/DDBJ whole genome shotgun (WGS) entry which is preliminary data.</text>
</comment>
<comment type="similarity">
    <text evidence="1">Belongs to the ClpA/ClpB family.</text>
</comment>
<keyword evidence="4" id="KW-1185">Reference proteome</keyword>
<feature type="domain" description="Clp R" evidence="2">
    <location>
        <begin position="16"/>
        <end position="75"/>
    </location>
</feature>
<protein>
    <submittedName>
        <fullName evidence="3">Peptidase</fullName>
    </submittedName>
</protein>
<evidence type="ECO:0000259" key="2">
    <source>
        <dbReference type="Pfam" id="PF02861"/>
    </source>
</evidence>
<dbReference type="InterPro" id="IPR036628">
    <property type="entry name" value="Clp_N_dom_sf"/>
</dbReference>
<evidence type="ECO:0000313" key="4">
    <source>
        <dbReference type="Proteomes" id="UP000245539"/>
    </source>
</evidence>
<accession>A0A317CNS1</accession>
<dbReference type="AlphaFoldDB" id="A0A317CNS1"/>